<proteinExistence type="inferred from homology"/>
<dbReference type="EMBL" id="WNKX01000034">
    <property type="protein sequence ID" value="MTW14115.1"/>
    <property type="molecule type" value="Genomic_DNA"/>
</dbReference>
<reference evidence="4 5" key="1">
    <citation type="submission" date="2019-11" db="EMBL/GenBank/DDBJ databases">
        <title>Type strains purchased from KCTC, JCM and DSMZ.</title>
        <authorList>
            <person name="Lu H."/>
        </authorList>
    </citation>
    <scope>NUCLEOTIDE SEQUENCE [LARGE SCALE GENOMIC DNA]</scope>
    <source>
        <strain evidence="4 5">JCM 31587</strain>
    </source>
</reference>
<evidence type="ECO:0000256" key="2">
    <source>
        <dbReference type="ARBA" id="ARBA00007637"/>
    </source>
</evidence>
<organism evidence="4 5">
    <name type="scientific">Massilia eburnea</name>
    <dbReference type="NCBI Taxonomy" id="1776165"/>
    <lineage>
        <taxon>Bacteria</taxon>
        <taxon>Pseudomonadati</taxon>
        <taxon>Pseudomonadota</taxon>
        <taxon>Betaproteobacteria</taxon>
        <taxon>Burkholderiales</taxon>
        <taxon>Oxalobacteraceae</taxon>
        <taxon>Telluria group</taxon>
        <taxon>Massilia</taxon>
    </lineage>
</organism>
<dbReference type="SUPFAM" id="SSF51735">
    <property type="entry name" value="NAD(P)-binding Rossmann-fold domains"/>
    <property type="match status" value="1"/>
</dbReference>
<keyword evidence="5" id="KW-1185">Reference proteome</keyword>
<sequence length="354" mass="38639">MKSLPCNRKRCALCRRHLLQWPRRRTTSTRSATISRWHVGGMSIARAPMPHNKAVILGASGFIGVNLAHALVRQGHQVVCFARTASPDWPPEAEQVIGEFADLPPQLLAHLAQAVVYHLIASGRPSPNTAGAAQEAIDDIGTTLRYFEYCRERAVRWVFVSSGGTVYGHTSEDMLAELAPNHPICSYGVVKLAIEQYLALYRRLHGTDYVVVRLANPYGAWQRPLTGQGLVATLLYKVLKGDSIEVWGNGENVRDYIYIDDAVDGLLAAASHGESGETYNLGTGVGTSINQLIGLIKQTLGVDVAVRHTPARAVDVERNVLQAEKLAAVSGWQPQTGLVDGLLRTATWIKSHVL</sequence>
<dbReference type="InterPro" id="IPR036291">
    <property type="entry name" value="NAD(P)-bd_dom_sf"/>
</dbReference>
<protein>
    <submittedName>
        <fullName evidence="4">NAD-dependent epimerase/dehydratase family protein</fullName>
    </submittedName>
</protein>
<evidence type="ECO:0000313" key="4">
    <source>
        <dbReference type="EMBL" id="MTW14115.1"/>
    </source>
</evidence>
<dbReference type="InterPro" id="IPR001509">
    <property type="entry name" value="Epimerase_deHydtase"/>
</dbReference>
<dbReference type="PANTHER" id="PTHR43000">
    <property type="entry name" value="DTDP-D-GLUCOSE 4,6-DEHYDRATASE-RELATED"/>
    <property type="match status" value="1"/>
</dbReference>
<comment type="caution">
    <text evidence="4">The sequence shown here is derived from an EMBL/GenBank/DDBJ whole genome shotgun (WGS) entry which is preliminary data.</text>
</comment>
<gene>
    <name evidence="4" type="ORF">GM658_26220</name>
</gene>
<dbReference type="Proteomes" id="UP000472320">
    <property type="component" value="Unassembled WGS sequence"/>
</dbReference>
<feature type="domain" description="NAD-dependent epimerase/dehydratase" evidence="3">
    <location>
        <begin position="55"/>
        <end position="282"/>
    </location>
</feature>
<dbReference type="Pfam" id="PF01370">
    <property type="entry name" value="Epimerase"/>
    <property type="match status" value="1"/>
</dbReference>
<dbReference type="Gene3D" id="3.90.25.10">
    <property type="entry name" value="UDP-galactose 4-epimerase, domain 1"/>
    <property type="match status" value="1"/>
</dbReference>
<dbReference type="Gene3D" id="3.40.50.720">
    <property type="entry name" value="NAD(P)-binding Rossmann-like Domain"/>
    <property type="match status" value="1"/>
</dbReference>
<comment type="pathway">
    <text evidence="1">Bacterial outer membrane biogenesis; LPS O-antigen biosynthesis.</text>
</comment>
<dbReference type="OrthoDB" id="9811425at2"/>
<evidence type="ECO:0000313" key="5">
    <source>
        <dbReference type="Proteomes" id="UP000472320"/>
    </source>
</evidence>
<comment type="similarity">
    <text evidence="2">Belongs to the NAD(P)-dependent epimerase/dehydratase family.</text>
</comment>
<name>A0A6L6QPI3_9BURK</name>
<evidence type="ECO:0000256" key="1">
    <source>
        <dbReference type="ARBA" id="ARBA00005125"/>
    </source>
</evidence>
<dbReference type="AlphaFoldDB" id="A0A6L6QPI3"/>
<accession>A0A6L6QPI3</accession>
<evidence type="ECO:0000259" key="3">
    <source>
        <dbReference type="Pfam" id="PF01370"/>
    </source>
</evidence>